<dbReference type="AlphaFoldDB" id="A0A368L5G9"/>
<evidence type="ECO:0000256" key="1">
    <source>
        <dbReference type="ARBA" id="ARBA00022694"/>
    </source>
</evidence>
<comment type="function">
    <text evidence="4">Responsible for synthesis of pseudouridine from uracil-65 in transfer RNAs.</text>
</comment>
<dbReference type="GO" id="GO:0160149">
    <property type="term" value="F:tRNA pseudouridine(65) synthase activity"/>
    <property type="evidence" value="ECO:0007669"/>
    <property type="project" value="UniProtKB-EC"/>
</dbReference>
<evidence type="ECO:0000313" key="12">
    <source>
        <dbReference type="Proteomes" id="UP000252357"/>
    </source>
</evidence>
<dbReference type="SUPFAM" id="SSF55120">
    <property type="entry name" value="Pseudouridine synthase"/>
    <property type="match status" value="1"/>
</dbReference>
<evidence type="ECO:0000256" key="4">
    <source>
        <dbReference type="ARBA" id="ARBA00037670"/>
    </source>
</evidence>
<evidence type="ECO:0000256" key="6">
    <source>
        <dbReference type="ARBA" id="ARBA00040675"/>
    </source>
</evidence>
<dbReference type="EC" id="5.4.99.26" evidence="5"/>
<keyword evidence="2" id="KW-0413">Isomerase</keyword>
<dbReference type="InterPro" id="IPR006145">
    <property type="entry name" value="PsdUridine_synth_RsuA/RluA"/>
</dbReference>
<dbReference type="PANTHER" id="PTHR21600:SF56">
    <property type="entry name" value="TRNA PSEUDOURIDINE SYNTHASE C"/>
    <property type="match status" value="1"/>
</dbReference>
<dbReference type="GO" id="GO:0000455">
    <property type="term" value="P:enzyme-directed rRNA pseudouridine synthesis"/>
    <property type="evidence" value="ECO:0007669"/>
    <property type="project" value="TreeGrafter"/>
</dbReference>
<evidence type="ECO:0000259" key="10">
    <source>
        <dbReference type="Pfam" id="PF00849"/>
    </source>
</evidence>
<dbReference type="PANTHER" id="PTHR21600">
    <property type="entry name" value="MITOCHONDRIAL RNA PSEUDOURIDINE SYNTHASE"/>
    <property type="match status" value="1"/>
</dbReference>
<comment type="catalytic activity">
    <reaction evidence="3">
        <text>uridine(65) in tRNA = pseudouridine(65) in tRNA</text>
        <dbReference type="Rhea" id="RHEA:42536"/>
        <dbReference type="Rhea" id="RHEA-COMP:10103"/>
        <dbReference type="Rhea" id="RHEA-COMP:10104"/>
        <dbReference type="ChEBI" id="CHEBI:65314"/>
        <dbReference type="ChEBI" id="CHEBI:65315"/>
        <dbReference type="EC" id="5.4.99.26"/>
    </reaction>
</comment>
<dbReference type="Proteomes" id="UP000252357">
    <property type="component" value="Unassembled WGS sequence"/>
</dbReference>
<dbReference type="PROSITE" id="PS01129">
    <property type="entry name" value="PSI_RLU"/>
    <property type="match status" value="1"/>
</dbReference>
<name>A0A368L5G9_9BURK</name>
<evidence type="ECO:0000313" key="11">
    <source>
        <dbReference type="EMBL" id="RCS58723.1"/>
    </source>
</evidence>
<dbReference type="EMBL" id="QPGB01000002">
    <property type="protein sequence ID" value="RCS58723.1"/>
    <property type="molecule type" value="Genomic_DNA"/>
</dbReference>
<evidence type="ECO:0000256" key="7">
    <source>
        <dbReference type="ARBA" id="ARBA00041803"/>
    </source>
</evidence>
<evidence type="ECO:0000256" key="9">
    <source>
        <dbReference type="ARBA" id="ARBA00043049"/>
    </source>
</evidence>
<comment type="caution">
    <text evidence="11">The sequence shown here is derived from an EMBL/GenBank/DDBJ whole genome shotgun (WGS) entry which is preliminary data.</text>
</comment>
<evidence type="ECO:0000256" key="2">
    <source>
        <dbReference type="ARBA" id="ARBA00023235"/>
    </source>
</evidence>
<proteinExistence type="predicted"/>
<dbReference type="Gene3D" id="3.30.2350.10">
    <property type="entry name" value="Pseudouridine synthase"/>
    <property type="match status" value="1"/>
</dbReference>
<dbReference type="GO" id="GO:0008033">
    <property type="term" value="P:tRNA processing"/>
    <property type="evidence" value="ECO:0007669"/>
    <property type="project" value="UniProtKB-KW"/>
</dbReference>
<dbReference type="InterPro" id="IPR020103">
    <property type="entry name" value="PsdUridine_synth_cat_dom_sf"/>
</dbReference>
<keyword evidence="12" id="KW-1185">Reference proteome</keyword>
<keyword evidence="1" id="KW-0819">tRNA processing</keyword>
<reference evidence="11 12" key="1">
    <citation type="journal article" date="2018" name="Int. J. Syst. Evol. Microbiol.">
        <title>Parvibium lacunae gen. nov., sp. nov., a new member of the family Alcaligenaceae isolated from a freshwater pond.</title>
        <authorList>
            <person name="Chen W.M."/>
            <person name="Xie P.B."/>
            <person name="Hsu M.Y."/>
            <person name="Sheu S.Y."/>
        </authorList>
    </citation>
    <scope>NUCLEOTIDE SEQUENCE [LARGE SCALE GENOMIC DNA]</scope>
    <source>
        <strain evidence="11 12">KMB9</strain>
    </source>
</reference>
<evidence type="ECO:0000256" key="5">
    <source>
        <dbReference type="ARBA" id="ARBA00038943"/>
    </source>
</evidence>
<protein>
    <recommendedName>
        <fullName evidence="6">tRNA pseudouridine synthase C</fullName>
        <ecNumber evidence="5">5.4.99.26</ecNumber>
    </recommendedName>
    <alternativeName>
        <fullName evidence="8">tRNA pseudouridine(65) synthase</fullName>
    </alternativeName>
    <alternativeName>
        <fullName evidence="9">tRNA pseudouridylate synthase C</fullName>
    </alternativeName>
    <alternativeName>
        <fullName evidence="7">tRNA-uridine isomerase C</fullName>
    </alternativeName>
</protein>
<gene>
    <name evidence="11" type="ORF">DU000_07405</name>
</gene>
<evidence type="ECO:0000256" key="3">
    <source>
        <dbReference type="ARBA" id="ARBA00036607"/>
    </source>
</evidence>
<feature type="domain" description="Pseudouridine synthase RsuA/RluA-like" evidence="10">
    <location>
        <begin position="12"/>
        <end position="147"/>
    </location>
</feature>
<dbReference type="Pfam" id="PF00849">
    <property type="entry name" value="PseudoU_synth_2"/>
    <property type="match status" value="1"/>
</dbReference>
<dbReference type="InterPro" id="IPR006224">
    <property type="entry name" value="PsdUridine_synth_RluA-like_CS"/>
</dbReference>
<dbReference type="InterPro" id="IPR050188">
    <property type="entry name" value="RluA_PseudoU_synthase"/>
</dbReference>
<accession>A0A368L5G9</accession>
<dbReference type="GO" id="GO:0003723">
    <property type="term" value="F:RNA binding"/>
    <property type="evidence" value="ECO:0007669"/>
    <property type="project" value="InterPro"/>
</dbReference>
<dbReference type="OrthoDB" id="9785808at2"/>
<organism evidence="11 12">
    <name type="scientific">Parvibium lacunae</name>
    <dbReference type="NCBI Taxonomy" id="1888893"/>
    <lineage>
        <taxon>Bacteria</taxon>
        <taxon>Pseudomonadati</taxon>
        <taxon>Pseudomonadota</taxon>
        <taxon>Betaproteobacteria</taxon>
        <taxon>Burkholderiales</taxon>
        <taxon>Alcaligenaceae</taxon>
        <taxon>Parvibium</taxon>
    </lineage>
</organism>
<sequence length="218" mass="24905">MVDKHETQFAVQMLRDQICQHVYPVHRLDRGTSGVLLFALNREVASLLGKQFEAQTVEKTYLAIVRGHPPERGTIDYPLSRQPDAAEYLPSGMQRELAPQPAVTHYQRLATVTLPVMVERYPTSRYALMRLHPETGRRHQLRRHMKHIAHPIIGDATHGKGIHNRYFKQTYDCGRLLLACVKIAFIHPLTAQPCQVRAPLSNDFASLLPKLGWQAIDY</sequence>
<evidence type="ECO:0000256" key="8">
    <source>
        <dbReference type="ARBA" id="ARBA00041975"/>
    </source>
</evidence>